<accession>A0AAX1Y9G7</accession>
<reference evidence="1 2" key="1">
    <citation type="submission" date="2018-11" db="EMBL/GenBank/DDBJ databases">
        <title>Species Designations Belie Phenotypic and Genotypic Heterogeneity in Oral Streptococci.</title>
        <authorList>
            <person name="Velsko I."/>
        </authorList>
    </citation>
    <scope>NUCLEOTIDE SEQUENCE [LARGE SCALE GENOMIC DNA]</scope>
    <source>
        <strain evidence="1 2">BCC42</strain>
    </source>
</reference>
<evidence type="ECO:0008006" key="3">
    <source>
        <dbReference type="Google" id="ProtNLM"/>
    </source>
</evidence>
<protein>
    <recommendedName>
        <fullName evidence="3">CopG family transcriptional regulator</fullName>
    </recommendedName>
</protein>
<name>A0AAX1Y9G7_STRSL</name>
<evidence type="ECO:0000313" key="2">
    <source>
        <dbReference type="Proteomes" id="UP000273998"/>
    </source>
</evidence>
<comment type="caution">
    <text evidence="1">The sequence shown here is derived from an EMBL/GenBank/DDBJ whole genome shotgun (WGS) entry which is preliminary data.</text>
</comment>
<evidence type="ECO:0000313" key="1">
    <source>
        <dbReference type="EMBL" id="RSI54849.1"/>
    </source>
</evidence>
<dbReference type="AlphaFoldDB" id="A0AAX1Y9G7"/>
<dbReference type="EMBL" id="RJNF01000027">
    <property type="protein sequence ID" value="RSI54849.1"/>
    <property type="molecule type" value="Genomic_DNA"/>
</dbReference>
<proteinExistence type="predicted"/>
<organism evidence="1 2">
    <name type="scientific">Streptococcus salivarius</name>
    <dbReference type="NCBI Taxonomy" id="1304"/>
    <lineage>
        <taxon>Bacteria</taxon>
        <taxon>Bacillati</taxon>
        <taxon>Bacillota</taxon>
        <taxon>Bacilli</taxon>
        <taxon>Lactobacillales</taxon>
        <taxon>Streptococcaceae</taxon>
        <taxon>Streptococcus</taxon>
    </lineage>
</organism>
<dbReference type="Proteomes" id="UP000273998">
    <property type="component" value="Unassembled WGS sequence"/>
</dbReference>
<dbReference type="RefSeq" id="WP_125411918.1">
    <property type="nucleotide sequence ID" value="NZ_JAPVYL010000001.1"/>
</dbReference>
<gene>
    <name evidence="1" type="ORF">D8867_08745</name>
</gene>
<sequence length="55" mass="6451">MAFQLKSNRKETENKTILFPLPLIEEIEKAIQNKDVTFSSFIIQACEYALRDMDE</sequence>
<dbReference type="NCBIfam" id="NF041551">
    <property type="entry name" value="YlcI_YnfO_N"/>
    <property type="match status" value="1"/>
</dbReference>